<keyword evidence="7" id="KW-1185">Reference proteome</keyword>
<dbReference type="AlphaFoldDB" id="G3B9R0"/>
<evidence type="ECO:0000313" key="6">
    <source>
        <dbReference type="EMBL" id="EGV62717.1"/>
    </source>
</evidence>
<name>G3B9R0_CANTC</name>
<keyword evidence="4" id="KW-0408">Iron</keyword>
<dbReference type="HOGENOM" id="CLU_048953_0_1_1"/>
<evidence type="ECO:0000313" key="5">
    <source>
        <dbReference type="EMBL" id="EGV62716.1"/>
    </source>
</evidence>
<proteinExistence type="inferred from homology"/>
<dbReference type="OrthoDB" id="347018at2759"/>
<keyword evidence="5" id="KW-0560">Oxidoreductase</keyword>
<evidence type="ECO:0000256" key="4">
    <source>
        <dbReference type="ARBA" id="ARBA00023004"/>
    </source>
</evidence>
<protein>
    <submittedName>
        <fullName evidence="5">Phytanoyl-CoA dioxygenase</fullName>
    </submittedName>
</protein>
<evidence type="ECO:0000256" key="1">
    <source>
        <dbReference type="ARBA" id="ARBA00001962"/>
    </source>
</evidence>
<reference evidence="6 7" key="1">
    <citation type="journal article" date="2011" name="Proc. Natl. Acad. Sci. U.S.A.">
        <title>Comparative genomics of xylose-fermenting fungi for enhanced biofuel production.</title>
        <authorList>
            <person name="Wohlbach D.J."/>
            <person name="Kuo A."/>
            <person name="Sato T.K."/>
            <person name="Potts K.M."/>
            <person name="Salamov A.A."/>
            <person name="LaButti K.M."/>
            <person name="Sun H."/>
            <person name="Clum A."/>
            <person name="Pangilinan J.L."/>
            <person name="Lindquist E.A."/>
            <person name="Lucas S."/>
            <person name="Lapidus A."/>
            <person name="Jin M."/>
            <person name="Gunawan C."/>
            <person name="Balan V."/>
            <person name="Dale B.E."/>
            <person name="Jeffries T.W."/>
            <person name="Zinkel R."/>
            <person name="Barry K.W."/>
            <person name="Grigoriev I.V."/>
            <person name="Gasch A.P."/>
        </authorList>
    </citation>
    <scope>NUCLEOTIDE SEQUENCE [LARGE SCALE GENOMIC DNA]</scope>
    <source>
        <strain evidence="6">ATCC 10573</strain>
        <strain evidence="7">ATCC 10573 / BCRC 21748 / CBS 615 / JCM 9827 / NBRC 10315 / NRRL Y-1498 / VKM Y-70</strain>
    </source>
</reference>
<dbReference type="Gene3D" id="2.60.120.620">
    <property type="entry name" value="q2cbj1_9rhob like domain"/>
    <property type="match status" value="1"/>
</dbReference>
<dbReference type="GeneID" id="18247853"/>
<dbReference type="InterPro" id="IPR008775">
    <property type="entry name" value="Phytyl_CoA_dOase-like"/>
</dbReference>
<accession>G3B9R0</accession>
<evidence type="ECO:0000256" key="3">
    <source>
        <dbReference type="ARBA" id="ARBA00022723"/>
    </source>
</evidence>
<dbReference type="eggNOG" id="KOG3290">
    <property type="taxonomic scope" value="Eukaryota"/>
</dbReference>
<dbReference type="Pfam" id="PF05721">
    <property type="entry name" value="PhyH"/>
    <property type="match status" value="1"/>
</dbReference>
<dbReference type="RefSeq" id="XP_006688887.1">
    <property type="nucleotide sequence ID" value="XM_006688824.1"/>
</dbReference>
<keyword evidence="3" id="KW-0479">Metal-binding</keyword>
<dbReference type="EMBL" id="GL996527">
    <property type="protein sequence ID" value="EGV62716.1"/>
    <property type="molecule type" value="Genomic_DNA"/>
</dbReference>
<dbReference type="GO" id="GO:0051213">
    <property type="term" value="F:dioxygenase activity"/>
    <property type="evidence" value="ECO:0007669"/>
    <property type="project" value="UniProtKB-KW"/>
</dbReference>
<dbReference type="EMBL" id="GL996527">
    <property type="protein sequence ID" value="EGV62717.1"/>
    <property type="molecule type" value="Genomic_DNA"/>
</dbReference>
<dbReference type="PANTHER" id="PTHR20883">
    <property type="entry name" value="PHYTANOYL-COA DIOXYGENASE DOMAIN CONTAINING 1"/>
    <property type="match status" value="1"/>
</dbReference>
<dbReference type="KEGG" id="cten:18247853"/>
<evidence type="ECO:0000256" key="2">
    <source>
        <dbReference type="ARBA" id="ARBA00005830"/>
    </source>
</evidence>
<comment type="similarity">
    <text evidence="2">Belongs to the PhyH family.</text>
</comment>
<sequence length="304" mass="34496">MTFTGLTPEQLETFDREGMLCIPDFLNRDEISTLMKRSHELLEDFDVTTHPKTQFKTGEESHIGDQYFFDSADKISFFFDVDAFDENGNLAFSKEMAVNKIGHGLHIHEKEFHKITFDQKVKEVARSLKFVDPRVLQSMVIFKHPVKDASNPRDNEVPPHNDGTFLFTKPHTAVGFWFALEDCTAENGCLSYNPGTHKTHPIKSRFVKLNGGDDGCGFIPVEHGVKEIPPDRPEDYQLVKCKAGSLILIHDAVLHKSEKNKSSASRFAYAFHIIDGTSEYDNLNWLQVPPGKEGGTEFSRLFEN</sequence>
<dbReference type="STRING" id="590646.G3B9R0"/>
<dbReference type="Proteomes" id="UP000000707">
    <property type="component" value="Unassembled WGS sequence"/>
</dbReference>
<dbReference type="SUPFAM" id="SSF51197">
    <property type="entry name" value="Clavaminate synthase-like"/>
    <property type="match status" value="1"/>
</dbReference>
<dbReference type="GO" id="GO:0046872">
    <property type="term" value="F:metal ion binding"/>
    <property type="evidence" value="ECO:0007669"/>
    <property type="project" value="UniProtKB-KW"/>
</dbReference>
<comment type="cofactor">
    <cofactor evidence="1">
        <name>Fe cation</name>
        <dbReference type="ChEBI" id="CHEBI:24875"/>
    </cofactor>
</comment>
<organism evidence="7">
    <name type="scientific">Candida tenuis (strain ATCC 10573 / BCRC 21748 / CBS 615 / JCM 9827 / NBRC 10315 / NRRL Y-1498 / VKM Y-70)</name>
    <name type="common">Yeast</name>
    <name type="synonym">Yamadazyma tenuis</name>
    <dbReference type="NCBI Taxonomy" id="590646"/>
    <lineage>
        <taxon>Eukaryota</taxon>
        <taxon>Fungi</taxon>
        <taxon>Dikarya</taxon>
        <taxon>Ascomycota</taxon>
        <taxon>Saccharomycotina</taxon>
        <taxon>Pichiomycetes</taxon>
        <taxon>Debaryomycetaceae</taxon>
        <taxon>Yamadazyma</taxon>
    </lineage>
</organism>
<gene>
    <name evidence="6" type="ORF">CANTEDRAFT_115405</name>
</gene>
<evidence type="ECO:0000313" key="7">
    <source>
        <dbReference type="Proteomes" id="UP000000707"/>
    </source>
</evidence>
<dbReference type="PANTHER" id="PTHR20883:SF15">
    <property type="entry name" value="PHYTANOYL-COA DIOXYGENASE DOMAIN-CONTAINING PROTEIN 1"/>
    <property type="match status" value="1"/>
</dbReference>
<keyword evidence="5" id="KW-0223">Dioxygenase</keyword>